<evidence type="ECO:0000313" key="2">
    <source>
        <dbReference type="EMBL" id="MBB5433299.1"/>
    </source>
</evidence>
<dbReference type="SUPFAM" id="SSF56112">
    <property type="entry name" value="Protein kinase-like (PK-like)"/>
    <property type="match status" value="1"/>
</dbReference>
<accession>A0A7W8VEU6</accession>
<dbReference type="Gene3D" id="3.30.200.20">
    <property type="entry name" value="Phosphorylase Kinase, domain 1"/>
    <property type="match status" value="1"/>
</dbReference>
<feature type="domain" description="Aminoglycoside phosphotransferase" evidence="1">
    <location>
        <begin position="2"/>
        <end position="219"/>
    </location>
</feature>
<dbReference type="EMBL" id="JACHDB010000001">
    <property type="protein sequence ID" value="MBB5433299.1"/>
    <property type="molecule type" value="Genomic_DNA"/>
</dbReference>
<name>A0A7W8VEU6_9ACTN</name>
<dbReference type="Gene3D" id="3.90.1200.10">
    <property type="match status" value="1"/>
</dbReference>
<dbReference type="GO" id="GO:0016301">
    <property type="term" value="F:kinase activity"/>
    <property type="evidence" value="ECO:0007669"/>
    <property type="project" value="UniProtKB-KW"/>
</dbReference>
<dbReference type="Pfam" id="PF01636">
    <property type="entry name" value="APH"/>
    <property type="match status" value="1"/>
</dbReference>
<dbReference type="PANTHER" id="PTHR21310:SF15">
    <property type="entry name" value="AMINOGLYCOSIDE PHOSPHOTRANSFERASE DOMAIN-CONTAINING PROTEIN"/>
    <property type="match status" value="1"/>
</dbReference>
<protein>
    <submittedName>
        <fullName evidence="2">Aminoglycoside phosphotransferase (APT) family kinase protein</fullName>
    </submittedName>
</protein>
<dbReference type="InterPro" id="IPR011009">
    <property type="entry name" value="Kinase-like_dom_sf"/>
</dbReference>
<reference evidence="2 3" key="1">
    <citation type="submission" date="2020-08" db="EMBL/GenBank/DDBJ databases">
        <title>Sequencing the genomes of 1000 actinobacteria strains.</title>
        <authorList>
            <person name="Klenk H.-P."/>
        </authorList>
    </citation>
    <scope>NUCLEOTIDE SEQUENCE [LARGE SCALE GENOMIC DNA]</scope>
    <source>
        <strain evidence="2 3">DSM 44551</strain>
    </source>
</reference>
<dbReference type="AlphaFoldDB" id="A0A7W8VEU6"/>
<dbReference type="InterPro" id="IPR002575">
    <property type="entry name" value="Aminoglycoside_PTrfase"/>
</dbReference>
<keyword evidence="2" id="KW-0808">Transferase</keyword>
<dbReference type="InterPro" id="IPR051678">
    <property type="entry name" value="AGP_Transferase"/>
</dbReference>
<evidence type="ECO:0000259" key="1">
    <source>
        <dbReference type="Pfam" id="PF01636"/>
    </source>
</evidence>
<dbReference type="Proteomes" id="UP000572635">
    <property type="component" value="Unassembled WGS sequence"/>
</dbReference>
<keyword evidence="3" id="KW-1185">Reference proteome</keyword>
<organism evidence="2 3">
    <name type="scientific">Nocardiopsis composta</name>
    <dbReference type="NCBI Taxonomy" id="157465"/>
    <lineage>
        <taxon>Bacteria</taxon>
        <taxon>Bacillati</taxon>
        <taxon>Actinomycetota</taxon>
        <taxon>Actinomycetes</taxon>
        <taxon>Streptosporangiales</taxon>
        <taxon>Nocardiopsidaceae</taxon>
        <taxon>Nocardiopsis</taxon>
    </lineage>
</organism>
<evidence type="ECO:0000313" key="3">
    <source>
        <dbReference type="Proteomes" id="UP000572635"/>
    </source>
</evidence>
<comment type="caution">
    <text evidence="2">The sequence shown here is derived from an EMBL/GenBank/DDBJ whole genome shotgun (WGS) entry which is preliminary data.</text>
</comment>
<dbReference type="PANTHER" id="PTHR21310">
    <property type="entry name" value="AMINOGLYCOSIDE PHOSPHOTRANSFERASE-RELATED-RELATED"/>
    <property type="match status" value="1"/>
</dbReference>
<dbReference type="RefSeq" id="WP_184392923.1">
    <property type="nucleotide sequence ID" value="NZ_BAAAJD010000138.1"/>
</dbReference>
<proteinExistence type="predicted"/>
<keyword evidence="2" id="KW-0418">Kinase</keyword>
<sequence>MEFSGGWDSKAVLVDGRWVERRPRRPSSAELLRREASLMPWLAPRLPLPVPVPEIIGADPLVVRHEFVPGEPLDESGEASASIGHRLGLFLRALHEAPADEAVRHGLQPAGEARREHGELIGRFRTEVVPLLPADRRPTASAFLETASDPPFDTVVHGDLGPEHVLADGGAPTGVIDFGDAHAGDRAIDLAWALNGTAPPFARAVAAAYGPSDGDRARALVWHRLGPWHEVLHGIDTGTPAYVRSGLDGVLDRLADGHPAA</sequence>
<gene>
    <name evidence="2" type="ORF">HDA36_003383</name>
</gene>